<name>A0AAF0XG46_DAUCS</name>
<dbReference type="Gene3D" id="1.10.510.10">
    <property type="entry name" value="Transferase(Phosphotransferase) domain 1"/>
    <property type="match status" value="1"/>
</dbReference>
<dbReference type="InterPro" id="IPR004041">
    <property type="entry name" value="NAF_dom"/>
</dbReference>
<dbReference type="FunFam" id="3.30.310.80:FF:000015">
    <property type="entry name" value="Non-specific serine/threonine protein kinase"/>
    <property type="match status" value="1"/>
</dbReference>
<evidence type="ECO:0000259" key="14">
    <source>
        <dbReference type="PROSITE" id="PS50011"/>
    </source>
</evidence>
<dbReference type="PROSITE" id="PS00107">
    <property type="entry name" value="PROTEIN_KINASE_ATP"/>
    <property type="match status" value="1"/>
</dbReference>
<dbReference type="EMBL" id="CP093349">
    <property type="protein sequence ID" value="WOH07425.1"/>
    <property type="molecule type" value="Genomic_DNA"/>
</dbReference>
<dbReference type="FunFam" id="3.30.200.20:FF:000096">
    <property type="entry name" value="Non-specific serine/threonine protein kinase"/>
    <property type="match status" value="1"/>
</dbReference>
<evidence type="ECO:0000256" key="10">
    <source>
        <dbReference type="ARBA" id="ARBA00048679"/>
    </source>
</evidence>
<evidence type="ECO:0000259" key="15">
    <source>
        <dbReference type="PROSITE" id="PS50816"/>
    </source>
</evidence>
<keyword evidence="6 12" id="KW-0547">Nucleotide-binding</keyword>
<proteinExistence type="inferred from homology"/>
<gene>
    <name evidence="16" type="ORF">DCAR_0726855</name>
</gene>
<dbReference type="InterPro" id="IPR018451">
    <property type="entry name" value="NAF/FISL_domain"/>
</dbReference>
<comment type="catalytic activity">
    <reaction evidence="9">
        <text>L-threonyl-[protein] + ATP = O-phospho-L-threonyl-[protein] + ADP + H(+)</text>
        <dbReference type="Rhea" id="RHEA:46608"/>
        <dbReference type="Rhea" id="RHEA-COMP:11060"/>
        <dbReference type="Rhea" id="RHEA-COMP:11605"/>
        <dbReference type="ChEBI" id="CHEBI:15378"/>
        <dbReference type="ChEBI" id="CHEBI:30013"/>
        <dbReference type="ChEBI" id="CHEBI:30616"/>
        <dbReference type="ChEBI" id="CHEBI:61977"/>
        <dbReference type="ChEBI" id="CHEBI:456216"/>
        <dbReference type="EC" id="2.7.11.1"/>
    </reaction>
</comment>
<keyword evidence="5" id="KW-0808">Transferase</keyword>
<dbReference type="Gene3D" id="3.30.200.20">
    <property type="entry name" value="Phosphorylase Kinase, domain 1"/>
    <property type="match status" value="1"/>
</dbReference>
<dbReference type="InterPro" id="IPR000719">
    <property type="entry name" value="Prot_kinase_dom"/>
</dbReference>
<evidence type="ECO:0000256" key="12">
    <source>
        <dbReference type="PROSITE-ProRule" id="PRU10141"/>
    </source>
</evidence>
<evidence type="ECO:0000256" key="9">
    <source>
        <dbReference type="ARBA" id="ARBA00047899"/>
    </source>
</evidence>
<protein>
    <recommendedName>
        <fullName evidence="3">non-specific serine/threonine protein kinase</fullName>
        <ecNumber evidence="3">2.7.11.1</ecNumber>
    </recommendedName>
</protein>
<dbReference type="GO" id="GO:0004674">
    <property type="term" value="F:protein serine/threonine kinase activity"/>
    <property type="evidence" value="ECO:0007669"/>
    <property type="project" value="UniProtKB-KW"/>
</dbReference>
<reference evidence="16" key="1">
    <citation type="journal article" date="2016" name="Nat. Genet.">
        <title>A high-quality carrot genome assembly provides new insights into carotenoid accumulation and asterid genome evolution.</title>
        <authorList>
            <person name="Iorizzo M."/>
            <person name="Ellison S."/>
            <person name="Senalik D."/>
            <person name="Zeng P."/>
            <person name="Satapoomin P."/>
            <person name="Huang J."/>
            <person name="Bowman M."/>
            <person name="Iovene M."/>
            <person name="Sanseverino W."/>
            <person name="Cavagnaro P."/>
            <person name="Yildiz M."/>
            <person name="Macko-Podgorni A."/>
            <person name="Moranska E."/>
            <person name="Grzebelus E."/>
            <person name="Grzebelus D."/>
            <person name="Ashrafi H."/>
            <person name="Zheng Z."/>
            <person name="Cheng S."/>
            <person name="Spooner D."/>
            <person name="Van Deynze A."/>
            <person name="Simon P."/>
        </authorList>
    </citation>
    <scope>NUCLEOTIDE SEQUENCE</scope>
    <source>
        <tissue evidence="16">Leaf</tissue>
    </source>
</reference>
<evidence type="ECO:0000256" key="11">
    <source>
        <dbReference type="ARBA" id="ARBA00058225"/>
    </source>
</evidence>
<dbReference type="GO" id="GO:0005524">
    <property type="term" value="F:ATP binding"/>
    <property type="evidence" value="ECO:0007669"/>
    <property type="project" value="UniProtKB-UniRule"/>
</dbReference>
<evidence type="ECO:0000256" key="8">
    <source>
        <dbReference type="ARBA" id="ARBA00022840"/>
    </source>
</evidence>
<dbReference type="Gene3D" id="3.30.310.80">
    <property type="entry name" value="Kinase associated domain 1, KA1"/>
    <property type="match status" value="1"/>
</dbReference>
<sequence>MVLFAWKEKGNEQKKRMQVGKYQLGRTLGEGNFGKVKFAMSLDSGQSFAVKILEKTRIVDCRITDQIKREICTLKLLRHPNVVRLHEVIASKSKVYMVLEYVDGGELYEQIETKGRLSEAAGRKMFQQLVDGISYCHNKGVFHRDLKLENVLVDAEGNIKISDFGLGALPQHIRDDGLLHTTCGSPNYVAPEVLHNKGYDGAASDTWSCGVMLYVILTGYLPFDDRNIAVLYQKIFKGDVHIPKRLSAGARNLIRRILDPEPRTRITMSEIKDDQWFKRNYTPANHDEDEEDTCMAVEVSTIHKSPSAEKDLASHALINAFQLIGMSSGLDLSGLFEKEDVSERKIRFTSNHSPKELIERIEDIVTQMGFKVKKSSGKLKMVRLHKDHKSPVSLSVEAEVFDISPSLYIVEVRKTCGDAVMYRKLCEKLECDLGVIRS</sequence>
<dbReference type="KEGG" id="dcr:108196425"/>
<comment type="function">
    <text evidence="11">CIPK serine-threonine protein kinases interact with CBL proteins. Binding of a CBL protein to the regulatory NAF domain of CIPK protein lead to the activation of the kinase in a calcium-dependent manner.</text>
</comment>
<organism evidence="16 17">
    <name type="scientific">Daucus carota subsp. sativus</name>
    <name type="common">Carrot</name>
    <dbReference type="NCBI Taxonomy" id="79200"/>
    <lineage>
        <taxon>Eukaryota</taxon>
        <taxon>Viridiplantae</taxon>
        <taxon>Streptophyta</taxon>
        <taxon>Embryophyta</taxon>
        <taxon>Tracheophyta</taxon>
        <taxon>Spermatophyta</taxon>
        <taxon>Magnoliopsida</taxon>
        <taxon>eudicotyledons</taxon>
        <taxon>Gunneridae</taxon>
        <taxon>Pentapetalae</taxon>
        <taxon>asterids</taxon>
        <taxon>campanulids</taxon>
        <taxon>Apiales</taxon>
        <taxon>Apiaceae</taxon>
        <taxon>Apioideae</taxon>
        <taxon>Scandiceae</taxon>
        <taxon>Daucinae</taxon>
        <taxon>Daucus</taxon>
        <taxon>Daucus sect. Daucus</taxon>
    </lineage>
</organism>
<dbReference type="InterPro" id="IPR008271">
    <property type="entry name" value="Ser/Thr_kinase_AS"/>
</dbReference>
<evidence type="ECO:0000313" key="17">
    <source>
        <dbReference type="Proteomes" id="UP000077755"/>
    </source>
</evidence>
<dbReference type="PANTHER" id="PTHR43895:SF65">
    <property type="entry name" value="CBL-INTERACTING PROTEIN KINASE 21"/>
    <property type="match status" value="1"/>
</dbReference>
<keyword evidence="17" id="KW-1185">Reference proteome</keyword>
<feature type="binding site" evidence="12">
    <location>
        <position position="51"/>
    </location>
    <ligand>
        <name>ATP</name>
        <dbReference type="ChEBI" id="CHEBI:30616"/>
    </ligand>
</feature>
<keyword evidence="8 12" id="KW-0067">ATP-binding</keyword>
<dbReference type="PANTHER" id="PTHR43895">
    <property type="entry name" value="CALCIUM/CALMODULIN-DEPENDENT PROTEIN KINASE KINASE-RELATED"/>
    <property type="match status" value="1"/>
</dbReference>
<comment type="similarity">
    <text evidence="2">Belongs to the protein kinase superfamily. CAMK Ser/Thr protein kinase family. SNF1 subfamily.</text>
</comment>
<evidence type="ECO:0000256" key="2">
    <source>
        <dbReference type="ARBA" id="ARBA00006234"/>
    </source>
</evidence>
<evidence type="ECO:0000256" key="7">
    <source>
        <dbReference type="ARBA" id="ARBA00022777"/>
    </source>
</evidence>
<evidence type="ECO:0000256" key="13">
    <source>
        <dbReference type="RuleBase" id="RU000304"/>
    </source>
</evidence>
<keyword evidence="7" id="KW-0418">Kinase</keyword>
<dbReference type="PROSITE" id="PS50011">
    <property type="entry name" value="PROTEIN_KINASE_DOM"/>
    <property type="match status" value="1"/>
</dbReference>
<reference evidence="16" key="2">
    <citation type="submission" date="2022-03" db="EMBL/GenBank/DDBJ databases">
        <title>Draft title - Genomic analysis of global carrot germplasm unveils the trajectory of domestication and the origin of high carotenoid orange carrot.</title>
        <authorList>
            <person name="Iorizzo M."/>
            <person name="Ellison S."/>
            <person name="Senalik D."/>
            <person name="Macko-Podgorni A."/>
            <person name="Grzebelus D."/>
            <person name="Bostan H."/>
            <person name="Rolling W."/>
            <person name="Curaba J."/>
            <person name="Simon P."/>
        </authorList>
    </citation>
    <scope>NUCLEOTIDE SEQUENCE</scope>
    <source>
        <tissue evidence="16">Leaf</tissue>
    </source>
</reference>
<evidence type="ECO:0000256" key="1">
    <source>
        <dbReference type="ARBA" id="ARBA00001936"/>
    </source>
</evidence>
<dbReference type="PROSITE" id="PS00108">
    <property type="entry name" value="PROTEIN_KINASE_ST"/>
    <property type="match status" value="1"/>
</dbReference>
<keyword evidence="4 13" id="KW-0723">Serine/threonine-protein kinase</keyword>
<dbReference type="CDD" id="cd12195">
    <property type="entry name" value="CIPK_C"/>
    <property type="match status" value="1"/>
</dbReference>
<feature type="domain" description="NAF" evidence="15">
    <location>
        <begin position="313"/>
        <end position="337"/>
    </location>
</feature>
<evidence type="ECO:0000313" key="16">
    <source>
        <dbReference type="EMBL" id="WOH07425.1"/>
    </source>
</evidence>
<dbReference type="EC" id="2.7.11.1" evidence="3"/>
<accession>A0AAF0XG46</accession>
<dbReference type="Proteomes" id="UP000077755">
    <property type="component" value="Chromosome 7"/>
</dbReference>
<dbReference type="PROSITE" id="PS50816">
    <property type="entry name" value="NAF"/>
    <property type="match status" value="1"/>
</dbReference>
<evidence type="ECO:0000256" key="6">
    <source>
        <dbReference type="ARBA" id="ARBA00022741"/>
    </source>
</evidence>
<dbReference type="Pfam" id="PF03822">
    <property type="entry name" value="NAF"/>
    <property type="match status" value="1"/>
</dbReference>
<feature type="domain" description="Protein kinase" evidence="14">
    <location>
        <begin position="22"/>
        <end position="277"/>
    </location>
</feature>
<evidence type="ECO:0000256" key="4">
    <source>
        <dbReference type="ARBA" id="ARBA00022527"/>
    </source>
</evidence>
<dbReference type="SMART" id="SM00220">
    <property type="entry name" value="S_TKc"/>
    <property type="match status" value="1"/>
</dbReference>
<dbReference type="SUPFAM" id="SSF103243">
    <property type="entry name" value="KA1-like"/>
    <property type="match status" value="1"/>
</dbReference>
<evidence type="ECO:0000256" key="3">
    <source>
        <dbReference type="ARBA" id="ARBA00012513"/>
    </source>
</evidence>
<dbReference type="GO" id="GO:0007165">
    <property type="term" value="P:signal transduction"/>
    <property type="evidence" value="ECO:0007669"/>
    <property type="project" value="InterPro"/>
</dbReference>
<evidence type="ECO:0000256" key="5">
    <source>
        <dbReference type="ARBA" id="ARBA00022679"/>
    </source>
</evidence>
<comment type="catalytic activity">
    <reaction evidence="10">
        <text>L-seryl-[protein] + ATP = O-phospho-L-seryl-[protein] + ADP + H(+)</text>
        <dbReference type="Rhea" id="RHEA:17989"/>
        <dbReference type="Rhea" id="RHEA-COMP:9863"/>
        <dbReference type="Rhea" id="RHEA-COMP:11604"/>
        <dbReference type="ChEBI" id="CHEBI:15378"/>
        <dbReference type="ChEBI" id="CHEBI:29999"/>
        <dbReference type="ChEBI" id="CHEBI:30616"/>
        <dbReference type="ChEBI" id="CHEBI:83421"/>
        <dbReference type="ChEBI" id="CHEBI:456216"/>
        <dbReference type="EC" id="2.7.11.1"/>
    </reaction>
</comment>
<dbReference type="AlphaFoldDB" id="A0AAF0XG46"/>
<dbReference type="InterPro" id="IPR017441">
    <property type="entry name" value="Protein_kinase_ATP_BS"/>
</dbReference>
<dbReference type="SUPFAM" id="SSF56112">
    <property type="entry name" value="Protein kinase-like (PK-like)"/>
    <property type="match status" value="1"/>
</dbReference>
<comment type="cofactor">
    <cofactor evidence="1">
        <name>Mn(2+)</name>
        <dbReference type="ChEBI" id="CHEBI:29035"/>
    </cofactor>
</comment>
<dbReference type="InterPro" id="IPR028375">
    <property type="entry name" value="KA1/Ssp2_C"/>
</dbReference>
<dbReference type="FunFam" id="1.10.510.10:FF:000279">
    <property type="entry name" value="Non-specific serine/threonine protein kinase"/>
    <property type="match status" value="1"/>
</dbReference>
<dbReference type="InterPro" id="IPR011009">
    <property type="entry name" value="Kinase-like_dom_sf"/>
</dbReference>
<dbReference type="Pfam" id="PF00069">
    <property type="entry name" value="Pkinase"/>
    <property type="match status" value="1"/>
</dbReference>